<evidence type="ECO:0000313" key="2">
    <source>
        <dbReference type="Proteomes" id="UP000635384"/>
    </source>
</evidence>
<name>A0ABR8KXW5_9SPHN</name>
<dbReference type="RefSeq" id="WP_190788474.1">
    <property type="nucleotide sequence ID" value="NZ_JACXLC010000001.1"/>
</dbReference>
<dbReference type="Proteomes" id="UP000635384">
    <property type="component" value="Unassembled WGS sequence"/>
</dbReference>
<dbReference type="EMBL" id="JACXLC010000001">
    <property type="protein sequence ID" value="MBD2843072.1"/>
    <property type="molecule type" value="Genomic_DNA"/>
</dbReference>
<accession>A0ABR8KXW5</accession>
<organism evidence="1 2">
    <name type="scientific">Erythrobacter rubeus</name>
    <dbReference type="NCBI Taxonomy" id="2760803"/>
    <lineage>
        <taxon>Bacteria</taxon>
        <taxon>Pseudomonadati</taxon>
        <taxon>Pseudomonadota</taxon>
        <taxon>Alphaproteobacteria</taxon>
        <taxon>Sphingomonadales</taxon>
        <taxon>Erythrobacteraceae</taxon>
        <taxon>Erythrobacter/Porphyrobacter group</taxon>
        <taxon>Erythrobacter</taxon>
    </lineage>
</organism>
<sequence>MSKILQSLIWAGAIIAAALFCVSNGVSDSASFGIVMGLSGAAWGSLQGEMGCGRRCLS</sequence>
<proteinExistence type="predicted"/>
<protein>
    <submittedName>
        <fullName evidence="1">Uncharacterized protein</fullName>
    </submittedName>
</protein>
<reference evidence="1 2" key="1">
    <citation type="submission" date="2020-09" db="EMBL/GenBank/DDBJ databases">
        <authorList>
            <person name="Yoon J.-W."/>
        </authorList>
    </citation>
    <scope>NUCLEOTIDE SEQUENCE [LARGE SCALE GENOMIC DNA]</scope>
    <source>
        <strain evidence="1 2">KMU-140</strain>
    </source>
</reference>
<keyword evidence="2" id="KW-1185">Reference proteome</keyword>
<evidence type="ECO:0000313" key="1">
    <source>
        <dbReference type="EMBL" id="MBD2843072.1"/>
    </source>
</evidence>
<comment type="caution">
    <text evidence="1">The sequence shown here is derived from an EMBL/GenBank/DDBJ whole genome shotgun (WGS) entry which is preliminary data.</text>
</comment>
<gene>
    <name evidence="1" type="ORF">IB285_12490</name>
</gene>